<comment type="similarity">
    <text evidence="1 8">Belongs to the peptidase A1 family.</text>
</comment>
<dbReference type="EMBL" id="KI912115">
    <property type="protein sequence ID" value="ETS77657.1"/>
    <property type="molecule type" value="Genomic_DNA"/>
</dbReference>
<proteinExistence type="inferred from homology"/>
<dbReference type="CDD" id="cd05474">
    <property type="entry name" value="SAP_like"/>
    <property type="match status" value="1"/>
</dbReference>
<gene>
    <name evidence="12" type="ORF">PFICI_09719</name>
</gene>
<dbReference type="InterPro" id="IPR033121">
    <property type="entry name" value="PEPTIDASE_A1"/>
</dbReference>
<keyword evidence="13" id="KW-1185">Reference proteome</keyword>
<dbReference type="InterPro" id="IPR021109">
    <property type="entry name" value="Peptidase_aspartic_dom_sf"/>
</dbReference>
<evidence type="ECO:0000256" key="6">
    <source>
        <dbReference type="PIRSR" id="PIRSR601461-1"/>
    </source>
</evidence>
<reference evidence="13" key="1">
    <citation type="journal article" date="2015" name="BMC Genomics">
        <title>Genomic and transcriptomic analysis of the endophytic fungus Pestalotiopsis fici reveals its lifestyle and high potential for synthesis of natural products.</title>
        <authorList>
            <person name="Wang X."/>
            <person name="Zhang X."/>
            <person name="Liu L."/>
            <person name="Xiang M."/>
            <person name="Wang W."/>
            <person name="Sun X."/>
            <person name="Che Y."/>
            <person name="Guo L."/>
            <person name="Liu G."/>
            <person name="Guo L."/>
            <person name="Wang C."/>
            <person name="Yin W.B."/>
            <person name="Stadler M."/>
            <person name="Zhang X."/>
            <person name="Liu X."/>
        </authorList>
    </citation>
    <scope>NUCLEOTIDE SEQUENCE [LARGE SCALE GENOMIC DNA]</scope>
    <source>
        <strain evidence="13">W106-1 / CGMCC3.15140</strain>
    </source>
</reference>
<name>W3WX05_PESFW</name>
<dbReference type="KEGG" id="pfy:PFICI_09719"/>
<dbReference type="GO" id="GO:0006508">
    <property type="term" value="P:proteolysis"/>
    <property type="evidence" value="ECO:0007669"/>
    <property type="project" value="UniProtKB-KW"/>
</dbReference>
<dbReference type="FunCoup" id="W3WX05">
    <property type="interactions" value="343"/>
</dbReference>
<keyword evidence="4 8" id="KW-0064">Aspartyl protease</keyword>
<keyword evidence="3 10" id="KW-0732">Signal</keyword>
<feature type="domain" description="Peptidase A1" evidence="11">
    <location>
        <begin position="61"/>
        <end position="405"/>
    </location>
</feature>
<evidence type="ECO:0000313" key="13">
    <source>
        <dbReference type="Proteomes" id="UP000030651"/>
    </source>
</evidence>
<feature type="disulfide bond" evidence="7">
    <location>
        <begin position="315"/>
        <end position="370"/>
    </location>
</feature>
<evidence type="ECO:0000256" key="1">
    <source>
        <dbReference type="ARBA" id="ARBA00007447"/>
    </source>
</evidence>
<keyword evidence="9" id="KW-0812">Transmembrane</keyword>
<evidence type="ECO:0000256" key="10">
    <source>
        <dbReference type="SAM" id="SignalP"/>
    </source>
</evidence>
<organism evidence="12 13">
    <name type="scientific">Pestalotiopsis fici (strain W106-1 / CGMCC3.15140)</name>
    <dbReference type="NCBI Taxonomy" id="1229662"/>
    <lineage>
        <taxon>Eukaryota</taxon>
        <taxon>Fungi</taxon>
        <taxon>Dikarya</taxon>
        <taxon>Ascomycota</taxon>
        <taxon>Pezizomycotina</taxon>
        <taxon>Sordariomycetes</taxon>
        <taxon>Xylariomycetidae</taxon>
        <taxon>Amphisphaeriales</taxon>
        <taxon>Sporocadaceae</taxon>
        <taxon>Pestalotiopsis</taxon>
    </lineage>
</organism>
<feature type="signal peptide" evidence="10">
    <location>
        <begin position="1"/>
        <end position="21"/>
    </location>
</feature>
<evidence type="ECO:0000256" key="9">
    <source>
        <dbReference type="SAM" id="Phobius"/>
    </source>
</evidence>
<dbReference type="PROSITE" id="PS00141">
    <property type="entry name" value="ASP_PROTEASE"/>
    <property type="match status" value="2"/>
</dbReference>
<dbReference type="AlphaFoldDB" id="W3WX05"/>
<dbReference type="PRINTS" id="PR00792">
    <property type="entry name" value="PEPSIN"/>
</dbReference>
<dbReference type="OrthoDB" id="771136at2759"/>
<dbReference type="Gene3D" id="2.40.70.10">
    <property type="entry name" value="Acid Proteases"/>
    <property type="match status" value="2"/>
</dbReference>
<dbReference type="PANTHER" id="PTHR47966">
    <property type="entry name" value="BETA-SITE APP-CLEAVING ENZYME, ISOFORM A-RELATED"/>
    <property type="match status" value="1"/>
</dbReference>
<keyword evidence="7" id="KW-1015">Disulfide bond</keyword>
<keyword evidence="9" id="KW-0472">Membrane</keyword>
<dbReference type="HOGENOM" id="CLU_013253_9_3_1"/>
<dbReference type="GeneID" id="19274732"/>
<evidence type="ECO:0000256" key="5">
    <source>
        <dbReference type="ARBA" id="ARBA00022801"/>
    </source>
</evidence>
<dbReference type="InterPro" id="IPR001461">
    <property type="entry name" value="Aspartic_peptidase_A1"/>
</dbReference>
<evidence type="ECO:0000256" key="3">
    <source>
        <dbReference type="ARBA" id="ARBA00022729"/>
    </source>
</evidence>
<dbReference type="Pfam" id="PF00026">
    <property type="entry name" value="Asp"/>
    <property type="match status" value="1"/>
</dbReference>
<feature type="active site" evidence="6">
    <location>
        <position position="280"/>
    </location>
</feature>
<evidence type="ECO:0000256" key="8">
    <source>
        <dbReference type="RuleBase" id="RU000454"/>
    </source>
</evidence>
<evidence type="ECO:0000259" key="11">
    <source>
        <dbReference type="PROSITE" id="PS51767"/>
    </source>
</evidence>
<dbReference type="PROSITE" id="PS51767">
    <property type="entry name" value="PEPTIDASE_A1"/>
    <property type="match status" value="1"/>
</dbReference>
<keyword evidence="5 8" id="KW-0378">Hydrolase</keyword>
<dbReference type="eggNOG" id="KOG1339">
    <property type="taxonomic scope" value="Eukaryota"/>
</dbReference>
<feature type="active site" evidence="6">
    <location>
        <position position="79"/>
    </location>
</feature>
<dbReference type="Proteomes" id="UP000030651">
    <property type="component" value="Unassembled WGS sequence"/>
</dbReference>
<protein>
    <recommendedName>
        <fullName evidence="11">Peptidase A1 domain-containing protein</fullName>
    </recommendedName>
</protein>
<evidence type="ECO:0000256" key="2">
    <source>
        <dbReference type="ARBA" id="ARBA00022670"/>
    </source>
</evidence>
<feature type="transmembrane region" description="Helical" evidence="9">
    <location>
        <begin position="480"/>
        <end position="501"/>
    </location>
</feature>
<evidence type="ECO:0000313" key="12">
    <source>
        <dbReference type="EMBL" id="ETS77657.1"/>
    </source>
</evidence>
<dbReference type="InterPro" id="IPR001969">
    <property type="entry name" value="Aspartic_peptidase_AS"/>
</dbReference>
<accession>W3WX05</accession>
<evidence type="ECO:0000256" key="7">
    <source>
        <dbReference type="PIRSR" id="PIRSR601461-2"/>
    </source>
</evidence>
<feature type="chain" id="PRO_5004835504" description="Peptidase A1 domain-containing protein" evidence="10">
    <location>
        <begin position="22"/>
        <end position="502"/>
    </location>
</feature>
<keyword evidence="2 8" id="KW-0645">Protease</keyword>
<dbReference type="SUPFAM" id="SSF50630">
    <property type="entry name" value="Acid proteases"/>
    <property type="match status" value="1"/>
</dbReference>
<sequence length="502" mass="52847">MRTSSALAATAAVCAAGLTTAQRVVPVGIKRSEHRLPVPPTLNKRNTYTQSLNNNITGAGYYAAVAVGTPPQNLSLVLDTGSSDIWLLSTDADLCEDTYDQRIYGYCLPTYEPDDSSTYKLVDRNGFDISYVDGTGAQGDYIKDDFYVGGASINQLQMGLATESTIPVGIMGVGFAANEAVYEEDRYPNIMDVFISQDLIGSRAYSLYLNDYGSSTGSILFGGIDTEKFIGELTSIDLVTEQGYDEIYSFTVPLNALSMSINGAQNDSIALSDPVPVILDSGTTLTYVPSTVVSDIYSAVGAKYASNYGISYIDCKYMTSDLEFGFQFGGSDGPTIVVPADEVVFDTVDTLEEAGYDTPRGLGFDSDDACLFGILPNDEYYLLGDTFLRSAYVLYDLDNYRIAIAQANLNSTTSNVIEITNSSTSLPDVTGVASQVQVTQTATGLPGVGGGGLPTVTVTGTASASTSGSAGARAVPAPDWMAAVIAAVTGLGVLAGGMIFAL</sequence>
<keyword evidence="9" id="KW-1133">Transmembrane helix</keyword>
<dbReference type="RefSeq" id="XP_007836491.1">
    <property type="nucleotide sequence ID" value="XM_007838300.1"/>
</dbReference>
<dbReference type="InterPro" id="IPR033876">
    <property type="entry name" value="SAP-like"/>
</dbReference>
<dbReference type="OMA" id="CMFGISP"/>
<evidence type="ECO:0000256" key="4">
    <source>
        <dbReference type="ARBA" id="ARBA00022750"/>
    </source>
</evidence>
<dbReference type="GO" id="GO:0004190">
    <property type="term" value="F:aspartic-type endopeptidase activity"/>
    <property type="evidence" value="ECO:0007669"/>
    <property type="project" value="UniProtKB-KW"/>
</dbReference>
<dbReference type="InParanoid" id="W3WX05"/>
<dbReference type="PANTHER" id="PTHR47966:SF65">
    <property type="entry name" value="ASPARTIC-TYPE ENDOPEPTIDASE"/>
    <property type="match status" value="1"/>
</dbReference>